<dbReference type="Proteomes" id="UP001606099">
    <property type="component" value="Unassembled WGS sequence"/>
</dbReference>
<evidence type="ECO:0000313" key="6">
    <source>
        <dbReference type="EMBL" id="MFG6449719.1"/>
    </source>
</evidence>
<evidence type="ECO:0000256" key="1">
    <source>
        <dbReference type="ARBA" id="ARBA00001298"/>
    </source>
</evidence>
<dbReference type="Gene3D" id="2.60.120.10">
    <property type="entry name" value="Jelly Rolls"/>
    <property type="match status" value="1"/>
</dbReference>
<dbReference type="InterPro" id="IPR011051">
    <property type="entry name" value="RmlC_Cupin_sf"/>
</dbReference>
<evidence type="ECO:0000256" key="3">
    <source>
        <dbReference type="ARBA" id="ARBA00012098"/>
    </source>
</evidence>
<dbReference type="InterPro" id="IPR014710">
    <property type="entry name" value="RmlC-like_jellyroll"/>
</dbReference>
<comment type="caution">
    <text evidence="6">The sequence shown here is derived from an EMBL/GenBank/DDBJ whole genome shotgun (WGS) entry which is preliminary data.</text>
</comment>
<evidence type="ECO:0000256" key="2">
    <source>
        <dbReference type="ARBA" id="ARBA00001997"/>
    </source>
</evidence>
<evidence type="ECO:0000313" key="7">
    <source>
        <dbReference type="Proteomes" id="UP001606099"/>
    </source>
</evidence>
<dbReference type="GO" id="GO:0008830">
    <property type="term" value="F:dTDP-4-dehydrorhamnose 3,5-epimerase activity"/>
    <property type="evidence" value="ECO:0007669"/>
    <property type="project" value="UniProtKB-EC"/>
</dbReference>
<comment type="function">
    <text evidence="2 5">Catalyzes the epimerization of the C3' and C5'positions of dTDP-6-deoxy-D-xylo-4-hexulose, forming dTDP-6-deoxy-L-lyxo-4-hexulose.</text>
</comment>
<dbReference type="RefSeq" id="WP_394463217.1">
    <property type="nucleotide sequence ID" value="NZ_JBIGHZ010000006.1"/>
</dbReference>
<dbReference type="PANTHER" id="PTHR21047:SF2">
    <property type="entry name" value="THYMIDINE DIPHOSPHO-4-KETO-RHAMNOSE 3,5-EPIMERASE"/>
    <property type="match status" value="1"/>
</dbReference>
<dbReference type="Pfam" id="PF00908">
    <property type="entry name" value="dTDP_sugar_isom"/>
    <property type="match status" value="1"/>
</dbReference>
<name>A0ABW7FZF9_9BURK</name>
<proteinExistence type="inferred from homology"/>
<evidence type="ECO:0000256" key="5">
    <source>
        <dbReference type="RuleBase" id="RU364069"/>
    </source>
</evidence>
<organism evidence="6 7">
    <name type="scientific">Roseateles rivi</name>
    <dbReference type="NCBI Taxonomy" id="3299028"/>
    <lineage>
        <taxon>Bacteria</taxon>
        <taxon>Pseudomonadati</taxon>
        <taxon>Pseudomonadota</taxon>
        <taxon>Betaproteobacteria</taxon>
        <taxon>Burkholderiales</taxon>
        <taxon>Sphaerotilaceae</taxon>
        <taxon>Roseateles</taxon>
    </lineage>
</organism>
<dbReference type="EC" id="5.1.3.13" evidence="3 5"/>
<gene>
    <name evidence="6" type="primary">rfbC</name>
    <name evidence="6" type="ORF">ACG0Z6_15955</name>
</gene>
<comment type="pathway">
    <text evidence="5">Carbohydrate biosynthesis; dTDP-L-rhamnose biosynthesis.</text>
</comment>
<dbReference type="PANTHER" id="PTHR21047">
    <property type="entry name" value="DTDP-6-DEOXY-D-GLUCOSE-3,5 EPIMERASE"/>
    <property type="match status" value="1"/>
</dbReference>
<sequence length="186" mass="20461">MQVTPTRLPEVMIIEPRVFGDARGFFMESWNQQAFNAATGNTLPFVQDNHSRSARGVLRGLHFQLPPHAQGKLVRCTAGRVFDVAVDMRASSPRFGQWVGVELSGENHRQLWIPPGFAHGFLVLSASADFLYKTTDYYAPQAEGSVRWDDPSIGIEWPLADIGGLAPQLAGKDAAAPLLAQAQRFD</sequence>
<dbReference type="CDD" id="cd00438">
    <property type="entry name" value="cupin_RmlC"/>
    <property type="match status" value="1"/>
</dbReference>
<protein>
    <recommendedName>
        <fullName evidence="4 5">dTDP-4-dehydrorhamnose 3,5-epimerase</fullName>
        <ecNumber evidence="3 5">5.1.3.13</ecNumber>
    </recommendedName>
    <alternativeName>
        <fullName evidence="5">Thymidine diphospho-4-keto-rhamnose 3,5-epimerase</fullName>
    </alternativeName>
</protein>
<dbReference type="InterPro" id="IPR000888">
    <property type="entry name" value="RmlC-like"/>
</dbReference>
<dbReference type="EMBL" id="JBIGHZ010000006">
    <property type="protein sequence ID" value="MFG6449719.1"/>
    <property type="molecule type" value="Genomic_DNA"/>
</dbReference>
<dbReference type="SUPFAM" id="SSF51182">
    <property type="entry name" value="RmlC-like cupins"/>
    <property type="match status" value="1"/>
</dbReference>
<comment type="subunit">
    <text evidence="5">Homodimer.</text>
</comment>
<comment type="similarity">
    <text evidence="5">Belongs to the dTDP-4-dehydrorhamnose 3,5-epimerase family.</text>
</comment>
<keyword evidence="7" id="KW-1185">Reference proteome</keyword>
<comment type="catalytic activity">
    <reaction evidence="1 5">
        <text>dTDP-4-dehydro-6-deoxy-alpha-D-glucose = dTDP-4-dehydro-beta-L-rhamnose</text>
        <dbReference type="Rhea" id="RHEA:16969"/>
        <dbReference type="ChEBI" id="CHEBI:57649"/>
        <dbReference type="ChEBI" id="CHEBI:62830"/>
        <dbReference type="EC" id="5.1.3.13"/>
    </reaction>
</comment>
<keyword evidence="5 6" id="KW-0413">Isomerase</keyword>
<dbReference type="NCBIfam" id="TIGR01221">
    <property type="entry name" value="rmlC"/>
    <property type="match status" value="1"/>
</dbReference>
<evidence type="ECO:0000256" key="4">
    <source>
        <dbReference type="ARBA" id="ARBA00019595"/>
    </source>
</evidence>
<reference evidence="6 7" key="1">
    <citation type="submission" date="2024-08" db="EMBL/GenBank/DDBJ databases">
        <authorList>
            <person name="Lu H."/>
        </authorList>
    </citation>
    <scope>NUCLEOTIDE SEQUENCE [LARGE SCALE GENOMIC DNA]</scope>
    <source>
        <strain evidence="6 7">BYS180W</strain>
    </source>
</reference>
<accession>A0ABW7FZF9</accession>